<keyword evidence="3" id="KW-1185">Reference proteome</keyword>
<organism evidence="2 3">
    <name type="scientific">Aliidongia dinghuensis</name>
    <dbReference type="NCBI Taxonomy" id="1867774"/>
    <lineage>
        <taxon>Bacteria</taxon>
        <taxon>Pseudomonadati</taxon>
        <taxon>Pseudomonadota</taxon>
        <taxon>Alphaproteobacteria</taxon>
        <taxon>Rhodospirillales</taxon>
        <taxon>Dongiaceae</taxon>
        <taxon>Aliidongia</taxon>
    </lineage>
</organism>
<keyword evidence="1" id="KW-0812">Transmembrane</keyword>
<dbReference type="EMBL" id="BMJQ01000005">
    <property type="protein sequence ID" value="GGF17635.1"/>
    <property type="molecule type" value="Genomic_DNA"/>
</dbReference>
<name>A0A8J2YT09_9PROT</name>
<protein>
    <recommendedName>
        <fullName evidence="4">Anti-sigma factor</fullName>
    </recommendedName>
</protein>
<evidence type="ECO:0000313" key="3">
    <source>
        <dbReference type="Proteomes" id="UP000646365"/>
    </source>
</evidence>
<comment type="caution">
    <text evidence="2">The sequence shown here is derived from an EMBL/GenBank/DDBJ whole genome shotgun (WGS) entry which is preliminary data.</text>
</comment>
<accession>A0A8J2YT09</accession>
<evidence type="ECO:0000313" key="2">
    <source>
        <dbReference type="EMBL" id="GGF17635.1"/>
    </source>
</evidence>
<keyword evidence="1" id="KW-1133">Transmembrane helix</keyword>
<evidence type="ECO:0000256" key="1">
    <source>
        <dbReference type="SAM" id="Phobius"/>
    </source>
</evidence>
<dbReference type="RefSeq" id="WP_189045987.1">
    <property type="nucleotide sequence ID" value="NZ_BMJQ01000005.1"/>
</dbReference>
<dbReference type="Proteomes" id="UP000646365">
    <property type="component" value="Unassembled WGS sequence"/>
</dbReference>
<feature type="transmembrane region" description="Helical" evidence="1">
    <location>
        <begin position="123"/>
        <end position="143"/>
    </location>
</feature>
<dbReference type="AlphaFoldDB" id="A0A8J2YT09"/>
<proteinExistence type="predicted"/>
<sequence length="176" mass="18473">MNDEAPFQPDRALFERWRAHESAAAATPPPIDPPIDPMLLAAYLDGRLDEAEAEALERRLAADPAALDDVIDCKTQPIVPEIASAAFLGRAQALLPEQTAAVLPFAPRPFAPGSAAPRRVSTWAAWGAVAASLVLISLVGFDLGMQTERNINQPGGTGTAIDLLDQSNGLLGDGVG</sequence>
<reference evidence="2" key="2">
    <citation type="submission" date="2020-09" db="EMBL/GenBank/DDBJ databases">
        <authorList>
            <person name="Sun Q."/>
            <person name="Zhou Y."/>
        </authorList>
    </citation>
    <scope>NUCLEOTIDE SEQUENCE</scope>
    <source>
        <strain evidence="2">CGMCC 1.15725</strain>
    </source>
</reference>
<gene>
    <name evidence="2" type="ORF">GCM10011611_24380</name>
</gene>
<keyword evidence="1" id="KW-0472">Membrane</keyword>
<evidence type="ECO:0008006" key="4">
    <source>
        <dbReference type="Google" id="ProtNLM"/>
    </source>
</evidence>
<reference evidence="2" key="1">
    <citation type="journal article" date="2014" name="Int. J. Syst. Evol. Microbiol.">
        <title>Complete genome sequence of Corynebacterium casei LMG S-19264T (=DSM 44701T), isolated from a smear-ripened cheese.</title>
        <authorList>
            <consortium name="US DOE Joint Genome Institute (JGI-PGF)"/>
            <person name="Walter F."/>
            <person name="Albersmeier A."/>
            <person name="Kalinowski J."/>
            <person name="Ruckert C."/>
        </authorList>
    </citation>
    <scope>NUCLEOTIDE SEQUENCE</scope>
    <source>
        <strain evidence="2">CGMCC 1.15725</strain>
    </source>
</reference>